<dbReference type="RefSeq" id="WP_072916615.1">
    <property type="nucleotide sequence ID" value="NZ_FRAR01000026.1"/>
</dbReference>
<name>A0A1M6VS84_9FIRM</name>
<dbReference type="Gene3D" id="3.40.50.11440">
    <property type="match status" value="1"/>
</dbReference>
<dbReference type="STRING" id="1121421.SAMN02745123_03326"/>
<proteinExistence type="predicted"/>
<feature type="domain" description="DUF362" evidence="1">
    <location>
        <begin position="42"/>
        <end position="243"/>
    </location>
</feature>
<evidence type="ECO:0000313" key="3">
    <source>
        <dbReference type="Proteomes" id="UP000183997"/>
    </source>
</evidence>
<evidence type="ECO:0000313" key="2">
    <source>
        <dbReference type="EMBL" id="SHK84382.1"/>
    </source>
</evidence>
<evidence type="ECO:0000259" key="1">
    <source>
        <dbReference type="Pfam" id="PF04015"/>
    </source>
</evidence>
<dbReference type="Proteomes" id="UP000183997">
    <property type="component" value="Unassembled WGS sequence"/>
</dbReference>
<dbReference type="EMBL" id="FRAR01000026">
    <property type="protein sequence ID" value="SHK84382.1"/>
    <property type="molecule type" value="Genomic_DNA"/>
</dbReference>
<accession>A0A1M6VS84</accession>
<reference evidence="3" key="1">
    <citation type="submission" date="2016-11" db="EMBL/GenBank/DDBJ databases">
        <authorList>
            <person name="Varghese N."/>
            <person name="Submissions S."/>
        </authorList>
    </citation>
    <scope>NUCLEOTIDE SEQUENCE [LARGE SCALE GENOMIC DNA]</scope>
    <source>
        <strain evidence="3">DSM 10349</strain>
    </source>
</reference>
<dbReference type="InterPro" id="IPR007160">
    <property type="entry name" value="DUF362"/>
</dbReference>
<dbReference type="Pfam" id="PF04015">
    <property type="entry name" value="DUF362"/>
    <property type="match status" value="1"/>
</dbReference>
<protein>
    <submittedName>
        <fullName evidence="2">Uncharacterized conserved protein, DUF362 family</fullName>
    </submittedName>
</protein>
<keyword evidence="3" id="KW-1185">Reference proteome</keyword>
<dbReference type="AlphaFoldDB" id="A0A1M6VS84"/>
<organism evidence="2 3">
    <name type="scientific">Desulforamulus aeronauticus DSM 10349</name>
    <dbReference type="NCBI Taxonomy" id="1121421"/>
    <lineage>
        <taxon>Bacteria</taxon>
        <taxon>Bacillati</taxon>
        <taxon>Bacillota</taxon>
        <taxon>Clostridia</taxon>
        <taxon>Eubacteriales</taxon>
        <taxon>Peptococcaceae</taxon>
        <taxon>Desulforamulus</taxon>
    </lineage>
</organism>
<sequence>MRKRRVERPIVAITRDPLEGNALGNALAMLPVDELFKTGDTVVITPNWVNTRSPETGTVVGPETLRQLIQFIKKQQPGRLVVACGSGGAPTPKVLEQTGYQQILQQEQVEFVDTNYGPYVELTLNHPYPPSTPINELITKADVLVSFTQIKQHEEATVSLGIKNIALSWPPAEIHGWPKTQRGIHERLHSFIAAMGEKLPIDLTILSGDQAMIGTGPSHGKPVNSDLVIVGTDPVATDVVGARLLGFMPQAVQYLYELILRGVGEGDLKKVELKGVPLYEAEEVFSRAAYGHTVVLDQGRLKPLQLK</sequence>
<gene>
    <name evidence="2" type="ORF">SAMN02745123_03326</name>
</gene>
<dbReference type="OrthoDB" id="9785671at2"/>